<evidence type="ECO:0000313" key="5">
    <source>
        <dbReference type="EMBL" id="CAE6381144.1"/>
    </source>
</evidence>
<dbReference type="GO" id="GO:0008270">
    <property type="term" value="F:zinc ion binding"/>
    <property type="evidence" value="ECO:0007669"/>
    <property type="project" value="InterPro"/>
</dbReference>
<evidence type="ECO:0000256" key="1">
    <source>
        <dbReference type="ARBA" id="ARBA00004123"/>
    </source>
</evidence>
<feature type="compositionally biased region" description="Low complexity" evidence="3">
    <location>
        <begin position="68"/>
        <end position="84"/>
    </location>
</feature>
<dbReference type="PANTHER" id="PTHR37534:SF46">
    <property type="entry name" value="ZN(II)2CYS6 TRANSCRIPTION FACTOR (EUROFUNG)"/>
    <property type="match status" value="1"/>
</dbReference>
<dbReference type="InterPro" id="IPR001138">
    <property type="entry name" value="Zn2Cys6_DnaBD"/>
</dbReference>
<comment type="caution">
    <text evidence="5">The sequence shown here is derived from an EMBL/GenBank/DDBJ whole genome shotgun (WGS) entry which is preliminary data.</text>
</comment>
<dbReference type="SUPFAM" id="SSF57701">
    <property type="entry name" value="Zn2/Cys6 DNA-binding domain"/>
    <property type="match status" value="1"/>
</dbReference>
<dbReference type="Pfam" id="PF11951">
    <property type="entry name" value="Fungal_trans_2"/>
    <property type="match status" value="1"/>
</dbReference>
<dbReference type="InterPro" id="IPR036864">
    <property type="entry name" value="Zn2-C6_fun-type_DNA-bd_sf"/>
</dbReference>
<dbReference type="GO" id="GO:0000981">
    <property type="term" value="F:DNA-binding transcription factor activity, RNA polymerase II-specific"/>
    <property type="evidence" value="ECO:0007669"/>
    <property type="project" value="InterPro"/>
</dbReference>
<name>A0A8H2ZZQ5_9AGAM</name>
<dbReference type="PANTHER" id="PTHR37534">
    <property type="entry name" value="TRANSCRIPTIONAL ACTIVATOR PROTEIN UGA3"/>
    <property type="match status" value="1"/>
</dbReference>
<dbReference type="Proteomes" id="UP000663846">
    <property type="component" value="Unassembled WGS sequence"/>
</dbReference>
<sequence length="654" mass="73184">MCDHSCVTCEARNKKCDGTRGPTGCRRCVQAGIACEWYLTAQNPRANHNIRGIESQSIRQKTRKQGHSSSDLTSKSYKSSSKSTRLSILNEITGQMTSPTEPLPLEAASRSTEICFASQQSVALPIGYNKSSDQKHDPDTLGSTNPPGINIVPGSPRQHSYIYAVHGHINTPPAEGNVETSIRSRVRVSLTPAQASLFDSLFSLGDDLPTLPLTPQSPPRNRTRTRSRPTRYTEEPSPNWPIWPDDDFNIDDIDPEDVQGSLLNALVLDREVESNTLPFIVHCFASWMSRFLFEPIRIIQVTKDHILRTYSLGHETYQTMVLIANAGLAISKSTAYELTDFLILYKKLVDNALDARQRSAEGTMLEAMQAMEHSHEFISTLCRVGSLASVLRIMEIYAPIFRRACPELDDQLVNLPRTLTKINVHLQFYVTLDVLQSIITHRPMFFRYDLTFLSPEDEELLNMADGPGLRWLYGVPDRLMVTFARMNSFLEDFGSLLEPKKAKELEEEIGAFVSTMLPRVGKHPALGLGRMVVQESWRLAAYVYLYMGLCGADSNDGRVTKVQRKFMRLLETVKQRRNPDSFLVLPMVMIGIATNSPADQSVLLARLWGVGECSIPGTMGNDLVRILNDIWSRTGNRAAVWSDLRIGCLGVTGM</sequence>
<evidence type="ECO:0000313" key="6">
    <source>
        <dbReference type="Proteomes" id="UP000663846"/>
    </source>
</evidence>
<feature type="region of interest" description="Disordered" evidence="3">
    <location>
        <begin position="50"/>
        <end position="84"/>
    </location>
</feature>
<evidence type="ECO:0000259" key="4">
    <source>
        <dbReference type="PROSITE" id="PS50048"/>
    </source>
</evidence>
<evidence type="ECO:0000256" key="3">
    <source>
        <dbReference type="SAM" id="MobiDB-lite"/>
    </source>
</evidence>
<reference evidence="5" key="1">
    <citation type="submission" date="2021-01" db="EMBL/GenBank/DDBJ databases">
        <authorList>
            <person name="Kaushik A."/>
        </authorList>
    </citation>
    <scope>NUCLEOTIDE SEQUENCE</scope>
    <source>
        <strain evidence="5">AG1-1C</strain>
    </source>
</reference>
<organism evidence="5 6">
    <name type="scientific">Rhizoctonia solani</name>
    <dbReference type="NCBI Taxonomy" id="456999"/>
    <lineage>
        <taxon>Eukaryota</taxon>
        <taxon>Fungi</taxon>
        <taxon>Dikarya</taxon>
        <taxon>Basidiomycota</taxon>
        <taxon>Agaricomycotina</taxon>
        <taxon>Agaricomycetes</taxon>
        <taxon>Cantharellales</taxon>
        <taxon>Ceratobasidiaceae</taxon>
        <taxon>Rhizoctonia</taxon>
    </lineage>
</organism>
<comment type="subcellular location">
    <subcellularLocation>
        <location evidence="1">Nucleus</location>
    </subcellularLocation>
</comment>
<dbReference type="Pfam" id="PF00172">
    <property type="entry name" value="Zn_clus"/>
    <property type="match status" value="1"/>
</dbReference>
<keyword evidence="2" id="KW-0539">Nucleus</keyword>
<feature type="domain" description="Zn(2)-C6 fungal-type" evidence="4">
    <location>
        <begin position="5"/>
        <end position="37"/>
    </location>
</feature>
<dbReference type="AlphaFoldDB" id="A0A8H2ZZQ5"/>
<proteinExistence type="predicted"/>
<protein>
    <recommendedName>
        <fullName evidence="4">Zn(2)-C6 fungal-type domain-containing protein</fullName>
    </recommendedName>
</protein>
<dbReference type="EMBL" id="CAJMWS010000213">
    <property type="protein sequence ID" value="CAE6381144.1"/>
    <property type="molecule type" value="Genomic_DNA"/>
</dbReference>
<evidence type="ECO:0000256" key="2">
    <source>
        <dbReference type="ARBA" id="ARBA00023242"/>
    </source>
</evidence>
<dbReference type="CDD" id="cd00067">
    <property type="entry name" value="GAL4"/>
    <property type="match status" value="1"/>
</dbReference>
<gene>
    <name evidence="5" type="ORF">RDB_LOCUS34534</name>
</gene>
<dbReference type="InterPro" id="IPR021858">
    <property type="entry name" value="Fun_TF"/>
</dbReference>
<dbReference type="PROSITE" id="PS50048">
    <property type="entry name" value="ZN2_CY6_FUNGAL_2"/>
    <property type="match status" value="1"/>
</dbReference>
<dbReference type="GO" id="GO:0005634">
    <property type="term" value="C:nucleus"/>
    <property type="evidence" value="ECO:0007669"/>
    <property type="project" value="UniProtKB-SubCell"/>
</dbReference>
<accession>A0A8H2ZZQ5</accession>
<feature type="region of interest" description="Disordered" evidence="3">
    <location>
        <begin position="209"/>
        <end position="238"/>
    </location>
</feature>